<feature type="domain" description="ThuA-like" evidence="1">
    <location>
        <begin position="60"/>
        <end position="214"/>
    </location>
</feature>
<protein>
    <submittedName>
        <fullName evidence="2">Trehalose utilisation</fullName>
    </submittedName>
</protein>
<dbReference type="Proteomes" id="UP001057134">
    <property type="component" value="Chromosome"/>
</dbReference>
<dbReference type="RefSeq" id="WP_249864540.1">
    <property type="nucleotide sequence ID" value="NZ_CP027059.1"/>
</dbReference>
<reference evidence="2" key="2">
    <citation type="journal article" date="2021" name="J Anim Sci Technol">
        <title>Complete genome sequence of Paenibacillus konkukensis sp. nov. SK3146 as a potential probiotic strain.</title>
        <authorList>
            <person name="Jung H.I."/>
            <person name="Park S."/>
            <person name="Niu K.M."/>
            <person name="Lee S.W."/>
            <person name="Kothari D."/>
            <person name="Yi K.J."/>
            <person name="Kim S.K."/>
        </authorList>
    </citation>
    <scope>NUCLEOTIDE SEQUENCE</scope>
    <source>
        <strain evidence="2">SK3146</strain>
    </source>
</reference>
<organism evidence="2 3">
    <name type="scientific">Paenibacillus konkukensis</name>
    <dbReference type="NCBI Taxonomy" id="2020716"/>
    <lineage>
        <taxon>Bacteria</taxon>
        <taxon>Bacillati</taxon>
        <taxon>Bacillota</taxon>
        <taxon>Bacilli</taxon>
        <taxon>Bacillales</taxon>
        <taxon>Paenibacillaceae</taxon>
        <taxon>Paenibacillus</taxon>
    </lineage>
</organism>
<dbReference type="Pfam" id="PF06283">
    <property type="entry name" value="ThuA"/>
    <property type="match status" value="1"/>
</dbReference>
<keyword evidence="3" id="KW-1185">Reference proteome</keyword>
<dbReference type="SUPFAM" id="SSF52317">
    <property type="entry name" value="Class I glutamine amidotransferase-like"/>
    <property type="match status" value="1"/>
</dbReference>
<dbReference type="InterPro" id="IPR029062">
    <property type="entry name" value="Class_I_gatase-like"/>
</dbReference>
<dbReference type="InterPro" id="IPR029010">
    <property type="entry name" value="ThuA-like"/>
</dbReference>
<reference evidence="2" key="1">
    <citation type="submission" date="2018-02" db="EMBL/GenBank/DDBJ databases">
        <authorList>
            <person name="Kim S.-K."/>
            <person name="Jung H.-I."/>
            <person name="Lee S.-W."/>
        </authorList>
    </citation>
    <scope>NUCLEOTIDE SEQUENCE</scope>
    <source>
        <strain evidence="2">SK3146</strain>
    </source>
</reference>
<evidence type="ECO:0000313" key="3">
    <source>
        <dbReference type="Proteomes" id="UP001057134"/>
    </source>
</evidence>
<accession>A0ABY4RL67</accession>
<evidence type="ECO:0000259" key="1">
    <source>
        <dbReference type="Pfam" id="PF06283"/>
    </source>
</evidence>
<evidence type="ECO:0000313" key="2">
    <source>
        <dbReference type="EMBL" id="UQZ82399.1"/>
    </source>
</evidence>
<name>A0ABY4RL67_9BACL</name>
<dbReference type="EMBL" id="CP027059">
    <property type="protein sequence ID" value="UQZ82399.1"/>
    <property type="molecule type" value="Genomic_DNA"/>
</dbReference>
<dbReference type="Gene3D" id="3.40.50.880">
    <property type="match status" value="1"/>
</dbReference>
<proteinExistence type="predicted"/>
<sequence>MTVRITAIIGDVFHEEAAIRDSLEAALRLQGLLDEVHIRYAPYDQLEECLAERPAAVILFKEDRLNPGSAVVNRWMTAETAGRIAEYVRQGGGWLGWHSGLASFENVKEYIGMLRGHFLFHPREHSEVTYKAASNGLGIPSSAEFSLLDEHYFVECDEANTNVFLRSSSRDGESVAGWYHELEGGKVCCFTPAHTREGLLNQELLAVLGPVLRWIVT</sequence>
<gene>
    <name evidence="2" type="ORF">SK3146_01556</name>
</gene>